<dbReference type="SUPFAM" id="SSF54909">
    <property type="entry name" value="Dimeric alpha+beta barrel"/>
    <property type="match status" value="1"/>
</dbReference>
<dbReference type="Gene3D" id="1.10.10.10">
    <property type="entry name" value="Winged helix-like DNA-binding domain superfamily/Winged helix DNA-binding domain"/>
    <property type="match status" value="1"/>
</dbReference>
<evidence type="ECO:0000256" key="3">
    <source>
        <dbReference type="ARBA" id="ARBA00023163"/>
    </source>
</evidence>
<protein>
    <submittedName>
        <fullName evidence="5">Transcriptional regulator</fullName>
    </submittedName>
</protein>
<accession>A0AA37VMP5</accession>
<dbReference type="InterPro" id="IPR036388">
    <property type="entry name" value="WH-like_DNA-bd_sf"/>
</dbReference>
<dbReference type="SUPFAM" id="SSF46785">
    <property type="entry name" value="Winged helix' DNA-binding domain"/>
    <property type="match status" value="1"/>
</dbReference>
<dbReference type="PANTHER" id="PTHR30154:SF34">
    <property type="entry name" value="TRANSCRIPTIONAL REGULATOR AZLB"/>
    <property type="match status" value="1"/>
</dbReference>
<dbReference type="InterPro" id="IPR036390">
    <property type="entry name" value="WH_DNA-bd_sf"/>
</dbReference>
<dbReference type="GO" id="GO:0005829">
    <property type="term" value="C:cytosol"/>
    <property type="evidence" value="ECO:0007669"/>
    <property type="project" value="TreeGrafter"/>
</dbReference>
<dbReference type="GO" id="GO:0043200">
    <property type="term" value="P:response to amino acid"/>
    <property type="evidence" value="ECO:0007669"/>
    <property type="project" value="TreeGrafter"/>
</dbReference>
<keyword evidence="2" id="KW-0238">DNA-binding</keyword>
<dbReference type="PROSITE" id="PS50956">
    <property type="entry name" value="HTH_ASNC_2"/>
    <property type="match status" value="1"/>
</dbReference>
<reference evidence="5" key="1">
    <citation type="submission" date="2023-01" db="EMBL/GenBank/DDBJ databases">
        <title>Whole-genome sequence of Pseudomonas putida NBRC 14671.</title>
        <authorList>
            <person name="Morohoshi T."/>
            <person name="Someya N."/>
        </authorList>
    </citation>
    <scope>NUCLEOTIDE SEQUENCE</scope>
    <source>
        <strain evidence="5">NBRC 14671</strain>
    </source>
</reference>
<comment type="caution">
    <text evidence="5">The sequence shown here is derived from an EMBL/GenBank/DDBJ whole genome shotgun (WGS) entry which is preliminary data.</text>
</comment>
<keyword evidence="3" id="KW-0804">Transcription</keyword>
<dbReference type="AlphaFoldDB" id="A0AA37VMP5"/>
<evidence type="ECO:0000313" key="6">
    <source>
        <dbReference type="Proteomes" id="UP001161257"/>
    </source>
</evidence>
<dbReference type="InterPro" id="IPR019887">
    <property type="entry name" value="Tscrpt_reg_AsnC/Lrp_C"/>
</dbReference>
<dbReference type="InterPro" id="IPR000485">
    <property type="entry name" value="AsnC-type_HTH_dom"/>
</dbReference>
<dbReference type="Pfam" id="PF13404">
    <property type="entry name" value="HTH_AsnC-type"/>
    <property type="match status" value="1"/>
</dbReference>
<gene>
    <name evidence="5" type="ORF">PPUN14671_19640</name>
</gene>
<dbReference type="InterPro" id="IPR011008">
    <property type="entry name" value="Dimeric_a/b-barrel"/>
</dbReference>
<dbReference type="PRINTS" id="PR00033">
    <property type="entry name" value="HTHASNC"/>
</dbReference>
<dbReference type="GO" id="GO:0043565">
    <property type="term" value="F:sequence-specific DNA binding"/>
    <property type="evidence" value="ECO:0007669"/>
    <property type="project" value="InterPro"/>
</dbReference>
<evidence type="ECO:0000313" key="5">
    <source>
        <dbReference type="EMBL" id="GLO35131.1"/>
    </source>
</evidence>
<organism evidence="5 6">
    <name type="scientific">Pseudomonas putida</name>
    <name type="common">Arthrobacter siderocapsulatus</name>
    <dbReference type="NCBI Taxonomy" id="303"/>
    <lineage>
        <taxon>Bacteria</taxon>
        <taxon>Pseudomonadati</taxon>
        <taxon>Pseudomonadota</taxon>
        <taxon>Gammaproteobacteria</taxon>
        <taxon>Pseudomonadales</taxon>
        <taxon>Pseudomonadaceae</taxon>
        <taxon>Pseudomonas</taxon>
    </lineage>
</organism>
<evidence type="ECO:0000259" key="4">
    <source>
        <dbReference type="PROSITE" id="PS50956"/>
    </source>
</evidence>
<feature type="domain" description="HTH asnC-type" evidence="4">
    <location>
        <begin position="6"/>
        <end position="66"/>
    </location>
</feature>
<sequence length="155" mass="17599">MSISTLDDLDLGIVRELQMDGRRAFREIARTLSVPEATIRTRVKRLQDQGVVQILAFTDPSKLGHAKLALLFVKVAPQDHDRVIDTLGRWTEVSYLSTIMGVADICVQVLCRDDESLWNLQQRVRSLPGVHEVQSTQEVKVHKLRFTLPSLDPRD</sequence>
<evidence type="ECO:0000256" key="2">
    <source>
        <dbReference type="ARBA" id="ARBA00023125"/>
    </source>
</evidence>
<dbReference type="EMBL" id="BSKJ01000004">
    <property type="protein sequence ID" value="GLO35131.1"/>
    <property type="molecule type" value="Genomic_DNA"/>
</dbReference>
<dbReference type="RefSeq" id="WP_264359558.1">
    <property type="nucleotide sequence ID" value="NZ_BSKF01000002.1"/>
</dbReference>
<name>A0AA37VMP5_PSEPU</name>
<dbReference type="SMART" id="SM00344">
    <property type="entry name" value="HTH_ASNC"/>
    <property type="match status" value="1"/>
</dbReference>
<dbReference type="Pfam" id="PF01037">
    <property type="entry name" value="AsnC_trans_reg"/>
    <property type="match status" value="1"/>
</dbReference>
<keyword evidence="1" id="KW-0805">Transcription regulation</keyword>
<proteinExistence type="predicted"/>
<dbReference type="Gene3D" id="3.30.70.920">
    <property type="match status" value="1"/>
</dbReference>
<dbReference type="Proteomes" id="UP001161257">
    <property type="component" value="Unassembled WGS sequence"/>
</dbReference>
<dbReference type="InterPro" id="IPR019888">
    <property type="entry name" value="Tscrpt_reg_AsnC-like"/>
</dbReference>
<dbReference type="PANTHER" id="PTHR30154">
    <property type="entry name" value="LEUCINE-RESPONSIVE REGULATORY PROTEIN"/>
    <property type="match status" value="1"/>
</dbReference>
<evidence type="ECO:0000256" key="1">
    <source>
        <dbReference type="ARBA" id="ARBA00023015"/>
    </source>
</evidence>